<comment type="caution">
    <text evidence="9">The sequence shown here is derived from an EMBL/GenBank/DDBJ whole genome shotgun (WGS) entry which is preliminary data.</text>
</comment>
<keyword evidence="4" id="KW-0564">Palmitate</keyword>
<dbReference type="InterPro" id="IPR009009">
    <property type="entry name" value="RlpA-like_DPBB"/>
</dbReference>
<proteinExistence type="inferred from homology"/>
<feature type="domain" description="SPOR" evidence="8">
    <location>
        <begin position="369"/>
        <end position="448"/>
    </location>
</feature>
<evidence type="ECO:0000256" key="5">
    <source>
        <dbReference type="RuleBase" id="RU003495"/>
    </source>
</evidence>
<dbReference type="SUPFAM" id="SSF50685">
    <property type="entry name" value="Barwin-like endoglucanases"/>
    <property type="match status" value="1"/>
</dbReference>
<dbReference type="SUPFAM" id="SSF110997">
    <property type="entry name" value="Sporulation related repeat"/>
    <property type="match status" value="1"/>
</dbReference>
<dbReference type="FunFam" id="2.40.40.10:FF:000003">
    <property type="entry name" value="Endolytic peptidoglycan transglycosylase RlpA"/>
    <property type="match status" value="1"/>
</dbReference>
<keyword evidence="1 7" id="KW-0732">Signal</keyword>
<dbReference type="Pfam" id="PF05036">
    <property type="entry name" value="SPOR"/>
    <property type="match status" value="1"/>
</dbReference>
<dbReference type="PROSITE" id="PS51724">
    <property type="entry name" value="SPOR"/>
    <property type="match status" value="1"/>
</dbReference>
<dbReference type="InterPro" id="IPR012997">
    <property type="entry name" value="RplA"/>
</dbReference>
<evidence type="ECO:0000256" key="3">
    <source>
        <dbReference type="ARBA" id="ARBA00023316"/>
    </source>
</evidence>
<keyword evidence="4" id="KW-1003">Cell membrane</keyword>
<dbReference type="AlphaFoldDB" id="A0A4R5TTS8"/>
<keyword evidence="4" id="KW-0472">Membrane</keyword>
<keyword evidence="3 4" id="KW-0961">Cell wall biogenesis/degradation</keyword>
<dbReference type="OrthoDB" id="9779128at2"/>
<comment type="function">
    <text evidence="4">Lytic transglycosylase with a strong preference for naked glycan strands that lack stem peptides.</text>
</comment>
<name>A0A4R5TTS8_9GAMM</name>
<feature type="compositionally biased region" description="Basic and acidic residues" evidence="6">
    <location>
        <begin position="291"/>
        <end position="303"/>
    </location>
</feature>
<keyword evidence="10" id="KW-1185">Reference proteome</keyword>
<evidence type="ECO:0000313" key="9">
    <source>
        <dbReference type="EMBL" id="TDK24426.1"/>
    </source>
</evidence>
<dbReference type="EC" id="4.2.2.-" evidence="4"/>
<feature type="region of interest" description="Disordered" evidence="6">
    <location>
        <begin position="279"/>
        <end position="303"/>
    </location>
</feature>
<reference evidence="9 10" key="1">
    <citation type="submission" date="2019-03" db="EMBL/GenBank/DDBJ databases">
        <title>Luteimonas zhaokaii sp.nov., isolated from the rectal contents of Plateau pika in Yushu, Qinghai Province, China.</title>
        <authorList>
            <person name="Zhang G."/>
        </authorList>
    </citation>
    <scope>NUCLEOTIDE SEQUENCE [LARGE SCALE GENOMIC DNA]</scope>
    <source>
        <strain evidence="9 10">B9</strain>
    </source>
</reference>
<dbReference type="EMBL" id="SMTF01000005">
    <property type="protein sequence ID" value="TDK24426.1"/>
    <property type="molecule type" value="Genomic_DNA"/>
</dbReference>
<dbReference type="PROSITE" id="PS51257">
    <property type="entry name" value="PROKAR_LIPOPROTEIN"/>
    <property type="match status" value="1"/>
</dbReference>
<dbReference type="HAMAP" id="MF_02071">
    <property type="entry name" value="RlpA"/>
    <property type="match status" value="1"/>
</dbReference>
<dbReference type="GO" id="GO:0009279">
    <property type="term" value="C:cell outer membrane"/>
    <property type="evidence" value="ECO:0007669"/>
    <property type="project" value="TreeGrafter"/>
</dbReference>
<evidence type="ECO:0000256" key="1">
    <source>
        <dbReference type="ARBA" id="ARBA00022729"/>
    </source>
</evidence>
<evidence type="ECO:0000256" key="4">
    <source>
        <dbReference type="HAMAP-Rule" id="MF_02071"/>
    </source>
</evidence>
<dbReference type="InterPro" id="IPR036680">
    <property type="entry name" value="SPOR-like_sf"/>
</dbReference>
<evidence type="ECO:0000256" key="7">
    <source>
        <dbReference type="SAM" id="SignalP"/>
    </source>
</evidence>
<accession>A0A4R5TTS8</accession>
<feature type="compositionally biased region" description="Low complexity" evidence="6">
    <location>
        <begin position="279"/>
        <end position="290"/>
    </location>
</feature>
<dbReference type="Pfam" id="PF03330">
    <property type="entry name" value="DPBB_1"/>
    <property type="match status" value="1"/>
</dbReference>
<dbReference type="GO" id="GO:0000270">
    <property type="term" value="P:peptidoglycan metabolic process"/>
    <property type="evidence" value="ECO:0007669"/>
    <property type="project" value="UniProtKB-UniRule"/>
</dbReference>
<dbReference type="InterPro" id="IPR036908">
    <property type="entry name" value="RlpA-like_sf"/>
</dbReference>
<dbReference type="GO" id="GO:0042834">
    <property type="term" value="F:peptidoglycan binding"/>
    <property type="evidence" value="ECO:0007669"/>
    <property type="project" value="InterPro"/>
</dbReference>
<dbReference type="Gene3D" id="3.30.70.1070">
    <property type="entry name" value="Sporulation related repeat"/>
    <property type="match status" value="1"/>
</dbReference>
<comment type="similarity">
    <text evidence="4 5">Belongs to the RlpA family.</text>
</comment>
<evidence type="ECO:0000313" key="10">
    <source>
        <dbReference type="Proteomes" id="UP000294796"/>
    </source>
</evidence>
<organism evidence="9 10">
    <name type="scientific">Luteimonas aestuarii</name>
    <dbReference type="NCBI Taxonomy" id="453837"/>
    <lineage>
        <taxon>Bacteria</taxon>
        <taxon>Pseudomonadati</taxon>
        <taxon>Pseudomonadota</taxon>
        <taxon>Gammaproteobacteria</taxon>
        <taxon>Lysobacterales</taxon>
        <taxon>Lysobacteraceae</taxon>
        <taxon>Luteimonas</taxon>
    </lineage>
</organism>
<keyword evidence="4" id="KW-0449">Lipoprotein</keyword>
<feature type="signal peptide" evidence="7">
    <location>
        <begin position="1"/>
        <end position="21"/>
    </location>
</feature>
<dbReference type="PANTHER" id="PTHR34183:SF1">
    <property type="entry name" value="ENDOLYTIC PEPTIDOGLYCAN TRANSGLYCOSYLASE RLPA"/>
    <property type="match status" value="1"/>
</dbReference>
<protein>
    <recommendedName>
        <fullName evidence="4">Endolytic peptidoglycan transglycosylase RlpA</fullName>
        <ecNumber evidence="4">4.2.2.-</ecNumber>
    </recommendedName>
</protein>
<sequence length="448" mass="46092">MKAAWPALAVLLLAACSGAPKKPDAPAARVAGGASGPITTHVPAPVPAGCIPGVSPYPAMQEDLSTRGDYVAGGLYKPGVSDTVPDYLPRVECIPEPVVAHEPLSRVGNRTPYTVLGRSYQVRDSADGFVETGIASYYGNKFHGRRTSNQEVYDMYAFTAAHKSLPLPSFARVTNLDNGRSVVVRVNDRGPFHEGRVIDLSYAAAVKLDIHRQGTGRVEVRGLTPGQAQPTLQAAAPSSSGLDGLVQALPAPPPVAVTPLAAAPAAATPASVATPVAPVAATSPPAASTRAADHPGYGREENRFTLLQDGRVRTADEFDAWMRERQARIDAQAAAAPVATPTAMPVASGSPPSTPPAASVTPVAAATPALSAGGLTLQVGVFSQRDNAQRVLSTLHGAGIASASVQDAARDGRALWRVRVGGVEPAGVSQLSARIAALGLGTPQIVRE</sequence>
<dbReference type="GO" id="GO:0005886">
    <property type="term" value="C:plasma membrane"/>
    <property type="evidence" value="ECO:0007669"/>
    <property type="project" value="UniProtKB-SubCell"/>
</dbReference>
<dbReference type="GO" id="GO:0071555">
    <property type="term" value="P:cell wall organization"/>
    <property type="evidence" value="ECO:0007669"/>
    <property type="project" value="UniProtKB-KW"/>
</dbReference>
<gene>
    <name evidence="4" type="primary">rlpA</name>
    <name evidence="9" type="ORF">E2F46_09100</name>
</gene>
<evidence type="ECO:0000256" key="6">
    <source>
        <dbReference type="SAM" id="MobiDB-lite"/>
    </source>
</evidence>
<evidence type="ECO:0000259" key="8">
    <source>
        <dbReference type="PROSITE" id="PS51724"/>
    </source>
</evidence>
<dbReference type="GO" id="GO:0008932">
    <property type="term" value="F:lytic endotransglycosylase activity"/>
    <property type="evidence" value="ECO:0007669"/>
    <property type="project" value="UniProtKB-UniRule"/>
</dbReference>
<dbReference type="PANTHER" id="PTHR34183">
    <property type="entry name" value="ENDOLYTIC PEPTIDOGLYCAN TRANSGLYCOSYLASE RLPA"/>
    <property type="match status" value="1"/>
</dbReference>
<dbReference type="InterPro" id="IPR007730">
    <property type="entry name" value="SPOR-like_dom"/>
</dbReference>
<dbReference type="NCBIfam" id="TIGR00413">
    <property type="entry name" value="rlpA"/>
    <property type="match status" value="1"/>
</dbReference>
<evidence type="ECO:0000256" key="2">
    <source>
        <dbReference type="ARBA" id="ARBA00023239"/>
    </source>
</evidence>
<keyword evidence="2 4" id="KW-0456">Lyase</keyword>
<comment type="subcellular location">
    <subcellularLocation>
        <location evidence="4">Cell membrane</location>
        <topology evidence="4">Lipid-anchor</topology>
    </subcellularLocation>
</comment>
<dbReference type="RefSeq" id="WP_133321758.1">
    <property type="nucleotide sequence ID" value="NZ_SMTF01000005.1"/>
</dbReference>
<dbReference type="Proteomes" id="UP000294796">
    <property type="component" value="Unassembled WGS sequence"/>
</dbReference>
<dbReference type="CDD" id="cd22268">
    <property type="entry name" value="DPBB_RlpA-like"/>
    <property type="match status" value="1"/>
</dbReference>
<feature type="chain" id="PRO_5021050542" description="Endolytic peptidoglycan transglycosylase RlpA" evidence="7">
    <location>
        <begin position="22"/>
        <end position="448"/>
    </location>
</feature>
<dbReference type="InterPro" id="IPR034718">
    <property type="entry name" value="RlpA"/>
</dbReference>
<dbReference type="Gene3D" id="2.40.40.10">
    <property type="entry name" value="RlpA-like domain"/>
    <property type="match status" value="1"/>
</dbReference>